<dbReference type="Proteomes" id="UP000218811">
    <property type="component" value="Unassembled WGS sequence"/>
</dbReference>
<evidence type="ECO:0000313" key="5">
    <source>
        <dbReference type="EMBL" id="PCH35637.1"/>
    </source>
</evidence>
<dbReference type="OrthoDB" id="1924260at2759"/>
<gene>
    <name evidence="5" type="ORF">WOLCODRAFT_145886</name>
</gene>
<keyword evidence="4" id="KW-0677">Repeat</keyword>
<protein>
    <recommendedName>
        <fullName evidence="7">Protein prenylyltransferase</fullName>
    </recommendedName>
</protein>
<dbReference type="PANTHER" id="PTHR11129:SF3">
    <property type="entry name" value="PROTEIN PRENYLTRANSFERASE ALPHA SUBUNIT REPEAT-CONTAINING PROTEIN 1"/>
    <property type="match status" value="1"/>
</dbReference>
<evidence type="ECO:0008006" key="7">
    <source>
        <dbReference type="Google" id="ProtNLM"/>
    </source>
</evidence>
<dbReference type="OMA" id="ETYPRNY"/>
<dbReference type="GO" id="GO:0005737">
    <property type="term" value="C:cytoplasm"/>
    <property type="evidence" value="ECO:0007669"/>
    <property type="project" value="TreeGrafter"/>
</dbReference>
<name>A0A2H3JI07_WOLCO</name>
<dbReference type="GO" id="GO:0008318">
    <property type="term" value="F:protein prenyltransferase activity"/>
    <property type="evidence" value="ECO:0007669"/>
    <property type="project" value="InterPro"/>
</dbReference>
<keyword evidence="2" id="KW-0637">Prenyltransferase</keyword>
<evidence type="ECO:0000256" key="3">
    <source>
        <dbReference type="ARBA" id="ARBA00022679"/>
    </source>
</evidence>
<dbReference type="Gene3D" id="1.25.40.120">
    <property type="entry name" value="Protein prenylyltransferase"/>
    <property type="match status" value="1"/>
</dbReference>
<dbReference type="SUPFAM" id="SSF48439">
    <property type="entry name" value="Protein prenylyltransferase"/>
    <property type="match status" value="1"/>
</dbReference>
<evidence type="ECO:0000313" key="6">
    <source>
        <dbReference type="Proteomes" id="UP000218811"/>
    </source>
</evidence>
<proteinExistence type="inferred from homology"/>
<accession>A0A2H3JI07</accession>
<dbReference type="EMBL" id="KB467854">
    <property type="protein sequence ID" value="PCH35637.1"/>
    <property type="molecule type" value="Genomic_DNA"/>
</dbReference>
<dbReference type="Pfam" id="PF01239">
    <property type="entry name" value="PPTA"/>
    <property type="match status" value="1"/>
</dbReference>
<sequence length="362" mass="41256">MAVETGDLLLKLGQLLSAPPVTIEPIPGDASGWPADELDHAPFLFVEGNLGVPQKLLYKIYMDAVPLFINSRRRARSPISEFGRRELADLLNSSACLLVANPAHQSALNARKRLVTSDILEADHELRFTAALLTLREGSKQSILWHHRRWLLHHIYPKQPMTSRDEEDIDSLLNISLPPEAIRTEFSAVSHACTTYHRNYYAWEHRYKCLQAVRDLATGSSRDQYGIIILDELKTMRRWLELNISDYTAAQYLRSVHDILYGDHTQRIRGLDGVESPLEHAKSLVSSFPDHETLWLYLRSALVDAPARGSDYMAELRAFVASLSTVCHNDFPPKERPRTFSCDENLVCMHATRFLDWLSRQS</sequence>
<dbReference type="InterPro" id="IPR002088">
    <property type="entry name" value="Prenyl_trans_a"/>
</dbReference>
<keyword evidence="3" id="KW-0808">Transferase</keyword>
<organism evidence="5 6">
    <name type="scientific">Wolfiporia cocos (strain MD-104)</name>
    <name type="common">Brown rot fungus</name>
    <dbReference type="NCBI Taxonomy" id="742152"/>
    <lineage>
        <taxon>Eukaryota</taxon>
        <taxon>Fungi</taxon>
        <taxon>Dikarya</taxon>
        <taxon>Basidiomycota</taxon>
        <taxon>Agaricomycotina</taxon>
        <taxon>Agaricomycetes</taxon>
        <taxon>Polyporales</taxon>
        <taxon>Phaeolaceae</taxon>
        <taxon>Wolfiporia</taxon>
    </lineage>
</organism>
<evidence type="ECO:0000256" key="2">
    <source>
        <dbReference type="ARBA" id="ARBA00022602"/>
    </source>
</evidence>
<evidence type="ECO:0000256" key="4">
    <source>
        <dbReference type="ARBA" id="ARBA00022737"/>
    </source>
</evidence>
<keyword evidence="6" id="KW-1185">Reference proteome</keyword>
<dbReference type="PANTHER" id="PTHR11129">
    <property type="entry name" value="PROTEIN FARNESYLTRANSFERASE ALPHA SUBUNIT/RAB GERANYLGERANYL TRANSFERASE ALPHA SUBUNIT"/>
    <property type="match status" value="1"/>
</dbReference>
<dbReference type="AlphaFoldDB" id="A0A2H3JI07"/>
<comment type="similarity">
    <text evidence="1">Belongs to the protein prenyltransferase subunit alpha family.</text>
</comment>
<reference evidence="5 6" key="1">
    <citation type="journal article" date="2012" name="Science">
        <title>The Paleozoic origin of enzymatic lignin decomposition reconstructed from 31 fungal genomes.</title>
        <authorList>
            <person name="Floudas D."/>
            <person name="Binder M."/>
            <person name="Riley R."/>
            <person name="Barry K."/>
            <person name="Blanchette R.A."/>
            <person name="Henrissat B."/>
            <person name="Martinez A.T."/>
            <person name="Otillar R."/>
            <person name="Spatafora J.W."/>
            <person name="Yadav J.S."/>
            <person name="Aerts A."/>
            <person name="Benoit I."/>
            <person name="Boyd A."/>
            <person name="Carlson A."/>
            <person name="Copeland A."/>
            <person name="Coutinho P.M."/>
            <person name="de Vries R.P."/>
            <person name="Ferreira P."/>
            <person name="Findley K."/>
            <person name="Foster B."/>
            <person name="Gaskell J."/>
            <person name="Glotzer D."/>
            <person name="Gorecki P."/>
            <person name="Heitman J."/>
            <person name="Hesse C."/>
            <person name="Hori C."/>
            <person name="Igarashi K."/>
            <person name="Jurgens J.A."/>
            <person name="Kallen N."/>
            <person name="Kersten P."/>
            <person name="Kohler A."/>
            <person name="Kuees U."/>
            <person name="Kumar T.K.A."/>
            <person name="Kuo A."/>
            <person name="LaButti K."/>
            <person name="Larrondo L.F."/>
            <person name="Lindquist E."/>
            <person name="Ling A."/>
            <person name="Lombard V."/>
            <person name="Lucas S."/>
            <person name="Lundell T."/>
            <person name="Martin R."/>
            <person name="McLaughlin D.J."/>
            <person name="Morgenstern I."/>
            <person name="Morin E."/>
            <person name="Murat C."/>
            <person name="Nagy L.G."/>
            <person name="Nolan M."/>
            <person name="Ohm R.A."/>
            <person name="Patyshakuliyeva A."/>
            <person name="Rokas A."/>
            <person name="Ruiz-Duenas F.J."/>
            <person name="Sabat G."/>
            <person name="Salamov A."/>
            <person name="Samejima M."/>
            <person name="Schmutz J."/>
            <person name="Slot J.C."/>
            <person name="St John F."/>
            <person name="Stenlid J."/>
            <person name="Sun H."/>
            <person name="Sun S."/>
            <person name="Syed K."/>
            <person name="Tsang A."/>
            <person name="Wiebenga A."/>
            <person name="Young D."/>
            <person name="Pisabarro A."/>
            <person name="Eastwood D.C."/>
            <person name="Martin F."/>
            <person name="Cullen D."/>
            <person name="Grigoriev I.V."/>
            <person name="Hibbett D.S."/>
        </authorList>
    </citation>
    <scope>NUCLEOTIDE SEQUENCE [LARGE SCALE GENOMIC DNA]</scope>
    <source>
        <strain evidence="5 6">MD-104</strain>
    </source>
</reference>
<evidence type="ECO:0000256" key="1">
    <source>
        <dbReference type="ARBA" id="ARBA00006734"/>
    </source>
</evidence>